<reference evidence="2 3" key="1">
    <citation type="journal article" date="2014" name="BMC Genomics">
        <title>Comparison of environmental and isolate Sulfobacillus genomes reveals diverse carbon, sulfur, nitrogen, and hydrogen metabolisms.</title>
        <authorList>
            <person name="Justice N.B."/>
            <person name="Norman A."/>
            <person name="Brown C.T."/>
            <person name="Singh A."/>
            <person name="Thomas B.C."/>
            <person name="Banfield J.F."/>
        </authorList>
    </citation>
    <scope>NUCLEOTIDE SEQUENCE [LARGE SCALE GENOMIC DNA]</scope>
    <source>
        <strain evidence="2">AMDSBA4</strain>
    </source>
</reference>
<dbReference type="InterPro" id="IPR004518">
    <property type="entry name" value="MazG-like_dom"/>
</dbReference>
<dbReference type="GO" id="GO:0006203">
    <property type="term" value="P:dGTP catabolic process"/>
    <property type="evidence" value="ECO:0007669"/>
    <property type="project" value="TreeGrafter"/>
</dbReference>
<feature type="domain" description="NTP pyrophosphohydrolase MazG-like" evidence="1">
    <location>
        <begin position="100"/>
        <end position="170"/>
    </location>
</feature>
<comment type="caution">
    <text evidence="2">The sequence shown here is derived from an EMBL/GenBank/DDBJ whole genome shotgun (WGS) entry which is preliminary data.</text>
</comment>
<dbReference type="InterPro" id="IPR048015">
    <property type="entry name" value="NTP-PPase_MazG-like_N"/>
</dbReference>
<protein>
    <submittedName>
        <fullName evidence="2">Nucleotide pyrophosphohydrolase</fullName>
    </submittedName>
</protein>
<dbReference type="GO" id="GO:0046081">
    <property type="term" value="P:dUTP catabolic process"/>
    <property type="evidence" value="ECO:0007669"/>
    <property type="project" value="TreeGrafter"/>
</dbReference>
<name>A0A2T2X7L9_9FIRM</name>
<accession>A0A2T2X7L9</accession>
<organism evidence="2 3">
    <name type="scientific">Sulfobacillus benefaciens</name>
    <dbReference type="NCBI Taxonomy" id="453960"/>
    <lineage>
        <taxon>Bacteria</taxon>
        <taxon>Bacillati</taxon>
        <taxon>Bacillota</taxon>
        <taxon>Clostridia</taxon>
        <taxon>Eubacteriales</taxon>
        <taxon>Clostridiales Family XVII. Incertae Sedis</taxon>
        <taxon>Sulfobacillus</taxon>
    </lineage>
</organism>
<dbReference type="CDD" id="cd11528">
    <property type="entry name" value="NTP-PPase_MazG_Nterm"/>
    <property type="match status" value="1"/>
</dbReference>
<dbReference type="GO" id="GO:0046047">
    <property type="term" value="P:TTP catabolic process"/>
    <property type="evidence" value="ECO:0007669"/>
    <property type="project" value="TreeGrafter"/>
</dbReference>
<dbReference type="InterPro" id="IPR011551">
    <property type="entry name" value="NTP_PyrPHydrolase_MazG"/>
</dbReference>
<proteinExistence type="predicted"/>
<dbReference type="EMBL" id="PXYW01000078">
    <property type="protein sequence ID" value="PSR30501.1"/>
    <property type="molecule type" value="Genomic_DNA"/>
</dbReference>
<dbReference type="GO" id="GO:0046061">
    <property type="term" value="P:dATP catabolic process"/>
    <property type="evidence" value="ECO:0007669"/>
    <property type="project" value="TreeGrafter"/>
</dbReference>
<gene>
    <name evidence="2" type="ORF">C7B46_17835</name>
</gene>
<dbReference type="Gene3D" id="1.10.287.1080">
    <property type="entry name" value="MazG-like"/>
    <property type="match status" value="1"/>
</dbReference>
<dbReference type="PANTHER" id="PTHR30522">
    <property type="entry name" value="NUCLEOSIDE TRIPHOSPHATE PYROPHOSPHOHYDROLASE"/>
    <property type="match status" value="1"/>
</dbReference>
<dbReference type="GO" id="GO:0047429">
    <property type="term" value="F:nucleoside triphosphate diphosphatase activity"/>
    <property type="evidence" value="ECO:0007669"/>
    <property type="project" value="TreeGrafter"/>
</dbReference>
<keyword evidence="2" id="KW-0378">Hydrolase</keyword>
<dbReference type="SUPFAM" id="SSF101386">
    <property type="entry name" value="all-alpha NTP pyrophosphatases"/>
    <property type="match status" value="1"/>
</dbReference>
<dbReference type="Proteomes" id="UP000242972">
    <property type="component" value="Unassembled WGS sequence"/>
</dbReference>
<evidence type="ECO:0000313" key="3">
    <source>
        <dbReference type="Proteomes" id="UP000242972"/>
    </source>
</evidence>
<dbReference type="Pfam" id="PF03819">
    <property type="entry name" value="MazG"/>
    <property type="match status" value="1"/>
</dbReference>
<evidence type="ECO:0000313" key="2">
    <source>
        <dbReference type="EMBL" id="PSR30501.1"/>
    </source>
</evidence>
<dbReference type="GO" id="GO:0046076">
    <property type="term" value="P:dTTP catabolic process"/>
    <property type="evidence" value="ECO:0007669"/>
    <property type="project" value="TreeGrafter"/>
</dbReference>
<dbReference type="AlphaFoldDB" id="A0A2T2X7L9"/>
<dbReference type="PANTHER" id="PTHR30522:SF0">
    <property type="entry name" value="NUCLEOSIDE TRIPHOSPHATE PYROPHOSPHOHYDROLASE"/>
    <property type="match status" value="1"/>
</dbReference>
<dbReference type="GO" id="GO:0046052">
    <property type="term" value="P:UTP catabolic process"/>
    <property type="evidence" value="ECO:0007669"/>
    <property type="project" value="TreeGrafter"/>
</dbReference>
<evidence type="ECO:0000259" key="1">
    <source>
        <dbReference type="Pfam" id="PF03819"/>
    </source>
</evidence>
<sequence length="282" mass="31800">MGQWVWDSNGDSQGFMVRGPLSGEEIWETFGHLFPLDSPIRWWPSFDGPPQTLYWRDVKEVTLDPQAQIELPANPEAGGPLIYVVHRLLSDNGCPWDRQQTSQSLLPYLLDESYEAAEALVADDLDSFQAELGDVLLQVVFHSALLSDAHLDQVVSREVNKLIRRHPHVFSDAHADNAEAVKDQWEKIKAEERHADAAATWVYPSLVMAKRQGKQGHIPQSDAFQSVLDFIQVYIANNPGTLENILADAAWAIAEVGRQHHLDVEWALWRRIASLNRPSELG</sequence>